<accession>A0A2V3VI15</accession>
<feature type="compositionally biased region" description="Acidic residues" evidence="8">
    <location>
        <begin position="81"/>
        <end position="99"/>
    </location>
</feature>
<evidence type="ECO:0000256" key="6">
    <source>
        <dbReference type="ARBA" id="ARBA00023136"/>
    </source>
</evidence>
<dbReference type="CDD" id="cd07185">
    <property type="entry name" value="OmpA_C-like"/>
    <property type="match status" value="1"/>
</dbReference>
<name>A0A2V3VI15_9BACI</name>
<dbReference type="SUPFAM" id="SSF103088">
    <property type="entry name" value="OmpA-like"/>
    <property type="match status" value="1"/>
</dbReference>
<dbReference type="EMBL" id="QJJQ01000025">
    <property type="protein sequence ID" value="PXW80844.1"/>
    <property type="molecule type" value="Genomic_DNA"/>
</dbReference>
<comment type="subcellular location">
    <subcellularLocation>
        <location evidence="1">Cell membrane</location>
        <topology evidence="1">Single-pass membrane protein</topology>
    </subcellularLocation>
</comment>
<dbReference type="PANTHER" id="PTHR30329">
    <property type="entry name" value="STATOR ELEMENT OF FLAGELLAR MOTOR COMPLEX"/>
    <property type="match status" value="1"/>
</dbReference>
<keyword evidence="3" id="KW-1003">Cell membrane</keyword>
<comment type="caution">
    <text evidence="10">The sequence shown here is derived from an EMBL/GenBank/DDBJ whole genome shotgun (WGS) entry which is preliminary data.</text>
</comment>
<dbReference type="PANTHER" id="PTHR30329:SF16">
    <property type="entry name" value="CHEMOTAXIS MOTB PROTEIN"/>
    <property type="match status" value="1"/>
</dbReference>
<evidence type="ECO:0000256" key="7">
    <source>
        <dbReference type="PROSITE-ProRule" id="PRU00473"/>
    </source>
</evidence>
<evidence type="ECO:0000313" key="11">
    <source>
        <dbReference type="Proteomes" id="UP000247978"/>
    </source>
</evidence>
<dbReference type="NCBIfam" id="NF005382">
    <property type="entry name" value="PRK06925.1"/>
    <property type="match status" value="1"/>
</dbReference>
<dbReference type="Pfam" id="PF13677">
    <property type="entry name" value="MotB_plug"/>
    <property type="match status" value="1"/>
</dbReference>
<dbReference type="InterPro" id="IPR006665">
    <property type="entry name" value="OmpA-like"/>
</dbReference>
<dbReference type="Pfam" id="PF00691">
    <property type="entry name" value="OmpA"/>
    <property type="match status" value="1"/>
</dbReference>
<evidence type="ECO:0000259" key="9">
    <source>
        <dbReference type="PROSITE" id="PS51123"/>
    </source>
</evidence>
<dbReference type="AlphaFoldDB" id="A0A2V3VI15"/>
<reference evidence="10 11" key="1">
    <citation type="submission" date="2018-05" db="EMBL/GenBank/DDBJ databases">
        <title>Genomic Encyclopedia of Type Strains, Phase IV (KMG-IV): sequencing the most valuable type-strain genomes for metagenomic binning, comparative biology and taxonomic classification.</title>
        <authorList>
            <person name="Goeker M."/>
        </authorList>
    </citation>
    <scope>NUCLEOTIDE SEQUENCE [LARGE SCALE GENOMIC DNA]</scope>
    <source>
        <strain evidence="10 11">DSM 28556</strain>
    </source>
</reference>
<comment type="similarity">
    <text evidence="2">Belongs to the MotB family.</text>
</comment>
<evidence type="ECO:0000256" key="2">
    <source>
        <dbReference type="ARBA" id="ARBA00008914"/>
    </source>
</evidence>
<dbReference type="GO" id="GO:0005886">
    <property type="term" value="C:plasma membrane"/>
    <property type="evidence" value="ECO:0007669"/>
    <property type="project" value="UniProtKB-SubCell"/>
</dbReference>
<feature type="region of interest" description="Disordered" evidence="8">
    <location>
        <begin position="69"/>
        <end position="99"/>
    </location>
</feature>
<dbReference type="Gene3D" id="3.30.1330.60">
    <property type="entry name" value="OmpA-like domain"/>
    <property type="match status" value="1"/>
</dbReference>
<dbReference type="InterPro" id="IPR036737">
    <property type="entry name" value="OmpA-like_sf"/>
</dbReference>
<keyword evidence="11" id="KW-1185">Reference proteome</keyword>
<dbReference type="OrthoDB" id="9815217at2"/>
<dbReference type="InterPro" id="IPR025713">
    <property type="entry name" value="MotB-like_N_dom"/>
</dbReference>
<dbReference type="RefSeq" id="WP_110397528.1">
    <property type="nucleotide sequence ID" value="NZ_JADIJL010000011.1"/>
</dbReference>
<sequence length="278" mass="31433">MRRRNRKQQKNGAPKWMVTYSDMVTLVLVFFILLFSMSQIDLVKFESISKSFQSRAILDFLPSSVPSENITNDDAFGGLGDGDEGVDDAAGGEDDSEDEEELDVDKLIDHLEEWEKKADALAKLMENIDSFLDSEELGDVISAKRTEEGVILVLQDSILFDSAEAQILDTGRPFLDEVGNLLKGMNNHVRVEGHTDNRPISTYRYPSNWELSGARAGSVVRYFIEEHDLDEERFLIGGYGDTRPVVENKTPEDWSKNRRVEIVILDADHEQTSKKPED</sequence>
<organism evidence="10 11">
    <name type="scientific">Pseudogracilibacillus auburnensis</name>
    <dbReference type="NCBI Taxonomy" id="1494959"/>
    <lineage>
        <taxon>Bacteria</taxon>
        <taxon>Bacillati</taxon>
        <taxon>Bacillota</taxon>
        <taxon>Bacilli</taxon>
        <taxon>Bacillales</taxon>
        <taxon>Bacillaceae</taxon>
        <taxon>Pseudogracilibacillus</taxon>
    </lineage>
</organism>
<gene>
    <name evidence="10" type="ORF">DFR56_12519</name>
</gene>
<dbReference type="Proteomes" id="UP000247978">
    <property type="component" value="Unassembled WGS sequence"/>
</dbReference>
<evidence type="ECO:0000256" key="8">
    <source>
        <dbReference type="SAM" id="MobiDB-lite"/>
    </source>
</evidence>
<evidence type="ECO:0000313" key="10">
    <source>
        <dbReference type="EMBL" id="PXW80844.1"/>
    </source>
</evidence>
<dbReference type="PROSITE" id="PS51123">
    <property type="entry name" value="OMPA_2"/>
    <property type="match status" value="1"/>
</dbReference>
<evidence type="ECO:0000256" key="5">
    <source>
        <dbReference type="ARBA" id="ARBA00022989"/>
    </source>
</evidence>
<keyword evidence="4" id="KW-0812">Transmembrane</keyword>
<protein>
    <submittedName>
        <fullName evidence="10">Chemotaxis protein MotB</fullName>
    </submittedName>
</protein>
<keyword evidence="5" id="KW-1133">Transmembrane helix</keyword>
<feature type="domain" description="OmpA-like" evidence="9">
    <location>
        <begin position="147"/>
        <end position="268"/>
    </location>
</feature>
<dbReference type="InterPro" id="IPR050330">
    <property type="entry name" value="Bact_OuterMem_StrucFunc"/>
</dbReference>
<evidence type="ECO:0000256" key="1">
    <source>
        <dbReference type="ARBA" id="ARBA00004162"/>
    </source>
</evidence>
<evidence type="ECO:0000256" key="3">
    <source>
        <dbReference type="ARBA" id="ARBA00022475"/>
    </source>
</evidence>
<proteinExistence type="inferred from homology"/>
<keyword evidence="6 7" id="KW-0472">Membrane</keyword>
<evidence type="ECO:0000256" key="4">
    <source>
        <dbReference type="ARBA" id="ARBA00022692"/>
    </source>
</evidence>